<dbReference type="GO" id="GO:0005634">
    <property type="term" value="C:nucleus"/>
    <property type="evidence" value="ECO:0007669"/>
    <property type="project" value="UniProtKB-SubCell"/>
</dbReference>
<keyword evidence="5 6" id="KW-0539">Nucleus</keyword>
<evidence type="ECO:0000259" key="8">
    <source>
        <dbReference type="Pfam" id="PF14629"/>
    </source>
</evidence>
<comment type="subcellular location">
    <subcellularLocation>
        <location evidence="1 6">Nucleus</location>
    </subcellularLocation>
</comment>
<gene>
    <name evidence="9" type="ORF">R1sor_021012</name>
</gene>
<dbReference type="PANTHER" id="PTHR12087">
    <property type="entry name" value="ORIGIN RECOGNITION COMPLEX SUBUNIT 4"/>
    <property type="match status" value="1"/>
</dbReference>
<dbReference type="Gene3D" id="3.40.50.300">
    <property type="entry name" value="P-loop containing nucleotide triphosphate hydrolases"/>
    <property type="match status" value="1"/>
</dbReference>
<dbReference type="EMBL" id="JBJQOH010000007">
    <property type="protein sequence ID" value="KAL3678056.1"/>
    <property type="molecule type" value="Genomic_DNA"/>
</dbReference>
<evidence type="ECO:0000256" key="1">
    <source>
        <dbReference type="ARBA" id="ARBA00004123"/>
    </source>
</evidence>
<evidence type="ECO:0000313" key="9">
    <source>
        <dbReference type="EMBL" id="KAL3678056.1"/>
    </source>
</evidence>
<sequence length="430" mass="49073">MVGTTIFSERISVNRVQVNEAVTLLRRRLCGGLNQPLEQLSLLPDAEVNRKQLHDLLTHTIVNAYNNSALLLGPRGCGKSLVLERVLADLQSTYPGRFSTVRLCGLLHADETCALKEIAKQLCMENDLSYSKAASFSENLQFFTAMLKECALSDKALVFILEEFDLFAQRPKQCLLYNLLDAMQSTTSQIAVVGVSARLDADQLLEKRVRSRFSHRKFLFLPPSVQDAIRLLHDVLTLPTDSSFQHKQYALAFNLHTKKLLEKETLKNLISKFMEVDLSPQSVLDLGFRALCGINRDTGLLTEANFKKACLLQRPKPKLETLKGLSVLELYLLVVMNRLEGQNRDVYNFNTIFYEYERLCGLHTTCDRYSRQAFEHLLERELIDYAERFTTIEYTPVKMLISSQELKDGLNANSLCPTILHQWFAHENFK</sequence>
<comment type="caution">
    <text evidence="9">The sequence shown here is derived from an EMBL/GenBank/DDBJ whole genome shotgun (WGS) entry which is preliminary data.</text>
</comment>
<evidence type="ECO:0000256" key="5">
    <source>
        <dbReference type="ARBA" id="ARBA00023242"/>
    </source>
</evidence>
<evidence type="ECO:0000259" key="7">
    <source>
        <dbReference type="Pfam" id="PF13401"/>
    </source>
</evidence>
<accession>A0ABD3GJH8</accession>
<comment type="similarity">
    <text evidence="2 6">Belongs to the ORC4 family.</text>
</comment>
<dbReference type="AlphaFoldDB" id="A0ABD3GJH8"/>
<comment type="function">
    <text evidence="6">Component of the origin recognition complex (ORC) that binds origins of replication.</text>
</comment>
<keyword evidence="10" id="KW-1185">Reference proteome</keyword>
<evidence type="ECO:0000256" key="4">
    <source>
        <dbReference type="ARBA" id="ARBA00023125"/>
    </source>
</evidence>
<dbReference type="InterPro" id="IPR032705">
    <property type="entry name" value="ORC4_C"/>
</dbReference>
<dbReference type="InterPro" id="IPR049945">
    <property type="entry name" value="AAA_22"/>
</dbReference>
<organism evidence="9 10">
    <name type="scientific">Riccia sorocarpa</name>
    <dbReference type="NCBI Taxonomy" id="122646"/>
    <lineage>
        <taxon>Eukaryota</taxon>
        <taxon>Viridiplantae</taxon>
        <taxon>Streptophyta</taxon>
        <taxon>Embryophyta</taxon>
        <taxon>Marchantiophyta</taxon>
        <taxon>Marchantiopsida</taxon>
        <taxon>Marchantiidae</taxon>
        <taxon>Marchantiales</taxon>
        <taxon>Ricciaceae</taxon>
        <taxon>Riccia</taxon>
    </lineage>
</organism>
<evidence type="ECO:0000313" key="10">
    <source>
        <dbReference type="Proteomes" id="UP001633002"/>
    </source>
</evidence>
<protein>
    <recommendedName>
        <fullName evidence="6">Origin of replication complex subunit 4</fullName>
    </recommendedName>
</protein>
<dbReference type="Proteomes" id="UP001633002">
    <property type="component" value="Unassembled WGS sequence"/>
</dbReference>
<evidence type="ECO:0000256" key="2">
    <source>
        <dbReference type="ARBA" id="ARBA00005334"/>
    </source>
</evidence>
<dbReference type="PANTHER" id="PTHR12087:SF0">
    <property type="entry name" value="ORIGIN RECOGNITION COMPLEX SUBUNIT 4"/>
    <property type="match status" value="1"/>
</dbReference>
<proteinExistence type="inferred from homology"/>
<evidence type="ECO:0000256" key="3">
    <source>
        <dbReference type="ARBA" id="ARBA00022705"/>
    </source>
</evidence>
<dbReference type="Pfam" id="PF14629">
    <property type="entry name" value="ORC4_C"/>
    <property type="match status" value="1"/>
</dbReference>
<dbReference type="GO" id="GO:0006260">
    <property type="term" value="P:DNA replication"/>
    <property type="evidence" value="ECO:0007669"/>
    <property type="project" value="UniProtKB-KW"/>
</dbReference>
<dbReference type="SUPFAM" id="SSF52540">
    <property type="entry name" value="P-loop containing nucleoside triphosphate hydrolases"/>
    <property type="match status" value="1"/>
</dbReference>
<dbReference type="PIRSF" id="PIRSF007858">
    <property type="entry name" value="ORC4"/>
    <property type="match status" value="1"/>
</dbReference>
<dbReference type="InterPro" id="IPR016527">
    <property type="entry name" value="ORC4"/>
</dbReference>
<dbReference type="GO" id="GO:0003677">
    <property type="term" value="F:DNA binding"/>
    <property type="evidence" value="ECO:0007669"/>
    <property type="project" value="UniProtKB-KW"/>
</dbReference>
<dbReference type="Pfam" id="PF13401">
    <property type="entry name" value="AAA_22"/>
    <property type="match status" value="1"/>
</dbReference>
<reference evidence="9 10" key="1">
    <citation type="submission" date="2024-09" db="EMBL/GenBank/DDBJ databases">
        <title>Chromosome-scale assembly of Riccia sorocarpa.</title>
        <authorList>
            <person name="Paukszto L."/>
        </authorList>
    </citation>
    <scope>NUCLEOTIDE SEQUENCE [LARGE SCALE GENOMIC DNA]</scope>
    <source>
        <strain evidence="9">LP-2024</strain>
        <tissue evidence="9">Aerial parts of the thallus</tissue>
    </source>
</reference>
<keyword evidence="4 6" id="KW-0238">DNA-binding</keyword>
<keyword evidence="3 6" id="KW-0235">DNA replication</keyword>
<name>A0ABD3GJH8_9MARC</name>
<dbReference type="InterPro" id="IPR027417">
    <property type="entry name" value="P-loop_NTPase"/>
</dbReference>
<feature type="domain" description="ORC1/DEAH AAA+ ATPase" evidence="7">
    <location>
        <begin position="67"/>
        <end position="195"/>
    </location>
</feature>
<evidence type="ECO:0000256" key="6">
    <source>
        <dbReference type="PIRNR" id="PIRNR007858"/>
    </source>
</evidence>
<feature type="domain" description="Origin recognition complex subunit 4 C-terminal" evidence="8">
    <location>
        <begin position="232"/>
        <end position="409"/>
    </location>
</feature>